<dbReference type="RefSeq" id="XP_011385344.2">
    <property type="nucleotide sequence ID" value="XM_011387042.2"/>
</dbReference>
<gene>
    <name evidence="9" type="primary">LOC105310976</name>
</gene>
<dbReference type="CDD" id="cd00936">
    <property type="entry name" value="WEPRS_RNA"/>
    <property type="match status" value="1"/>
</dbReference>
<evidence type="ECO:0000256" key="2">
    <source>
        <dbReference type="ARBA" id="ARBA00022741"/>
    </source>
</evidence>
<feature type="region of interest" description="Disordered" evidence="6">
    <location>
        <begin position="142"/>
        <end position="167"/>
    </location>
</feature>
<evidence type="ECO:0000256" key="6">
    <source>
        <dbReference type="SAM" id="MobiDB-lite"/>
    </source>
</evidence>
<dbReference type="FunFam" id="1.10.287.10:FF:000004">
    <property type="entry name" value="bifunctional glutamate/proline--tRNA ligase"/>
    <property type="match status" value="1"/>
</dbReference>
<sequence>MLGDPCLKDLKKGDIIQLQRRGFFICDQPYEPVSPYSCREAPCVLIYIPDGHTKEMPTSGSKEKTRVESVKTETMPPAKGRPAPPATGSRAPSEDPLVLYSRVAAQGDAVRDLKAQKAAKEDIDAAVKQLLALKAEYKEKTGQEYKPGDTPAAAAPSVPPASPAAVPGSQSLYEEVAAQGEVVRKLKAEKAPKVSVPGWVRSAPGGSPEGTRPLMRHLVCRPSAR</sequence>
<feature type="region of interest" description="Disordered" evidence="6">
    <location>
        <begin position="54"/>
        <end position="93"/>
    </location>
</feature>
<dbReference type="SUPFAM" id="SSF50715">
    <property type="entry name" value="Ribosomal protein L25-like"/>
    <property type="match status" value="1"/>
</dbReference>
<keyword evidence="4" id="KW-0648">Protein biosynthesis</keyword>
<evidence type="ECO:0000313" key="9">
    <source>
        <dbReference type="RefSeq" id="XP_011385344.2"/>
    </source>
</evidence>
<dbReference type="InterPro" id="IPR000738">
    <property type="entry name" value="WHEP-TRS_dom"/>
</dbReference>
<dbReference type="InterPro" id="IPR009068">
    <property type="entry name" value="uS15_NS1_RNA-bd_sf"/>
</dbReference>
<dbReference type="SMART" id="SM00991">
    <property type="entry name" value="WHEP-TRS"/>
    <property type="match status" value="2"/>
</dbReference>
<evidence type="ECO:0000313" key="8">
    <source>
        <dbReference type="Proteomes" id="UP000515202"/>
    </source>
</evidence>
<dbReference type="PROSITE" id="PS00762">
    <property type="entry name" value="WHEP_TRS_1"/>
    <property type="match status" value="1"/>
</dbReference>
<keyword evidence="3" id="KW-0067">ATP-binding</keyword>
<dbReference type="InterPro" id="IPR011035">
    <property type="entry name" value="Ribosomal_bL25/Gln-tRNA_synth"/>
</dbReference>
<feature type="compositionally biased region" description="Basic and acidic residues" evidence="6">
    <location>
        <begin position="54"/>
        <end position="71"/>
    </location>
</feature>
<evidence type="ECO:0000256" key="3">
    <source>
        <dbReference type="ARBA" id="ARBA00022840"/>
    </source>
</evidence>
<keyword evidence="1" id="KW-0436">Ligase</keyword>
<dbReference type="GO" id="GO:0006418">
    <property type="term" value="P:tRNA aminoacylation for protein translation"/>
    <property type="evidence" value="ECO:0007669"/>
    <property type="project" value="InterPro"/>
</dbReference>
<dbReference type="InterPro" id="IPR049437">
    <property type="entry name" value="tRNA-synt_1c_C2"/>
</dbReference>
<dbReference type="Gene3D" id="1.10.287.10">
    <property type="entry name" value="S15/NS1, RNA-binding"/>
    <property type="match status" value="2"/>
</dbReference>
<evidence type="ECO:0000256" key="4">
    <source>
        <dbReference type="ARBA" id="ARBA00022917"/>
    </source>
</evidence>
<dbReference type="Pfam" id="PF00458">
    <property type="entry name" value="WHEP-TRS"/>
    <property type="match status" value="1"/>
</dbReference>
<dbReference type="GeneID" id="105310976"/>
<dbReference type="GO" id="GO:0005524">
    <property type="term" value="F:ATP binding"/>
    <property type="evidence" value="ECO:0007669"/>
    <property type="project" value="UniProtKB-KW"/>
</dbReference>
<dbReference type="GO" id="GO:0004812">
    <property type="term" value="F:aminoacyl-tRNA ligase activity"/>
    <property type="evidence" value="ECO:0007669"/>
    <property type="project" value="UniProtKB-KW"/>
</dbReference>
<evidence type="ECO:0000259" key="7">
    <source>
        <dbReference type="PROSITE" id="PS51185"/>
    </source>
</evidence>
<keyword evidence="8" id="KW-1185">Reference proteome</keyword>
<organism evidence="8 9">
    <name type="scientific">Pteropus vampyrus</name>
    <name type="common">Large flying fox</name>
    <dbReference type="NCBI Taxonomy" id="132908"/>
    <lineage>
        <taxon>Eukaryota</taxon>
        <taxon>Metazoa</taxon>
        <taxon>Chordata</taxon>
        <taxon>Craniata</taxon>
        <taxon>Vertebrata</taxon>
        <taxon>Euteleostomi</taxon>
        <taxon>Mammalia</taxon>
        <taxon>Eutheria</taxon>
        <taxon>Laurasiatheria</taxon>
        <taxon>Chiroptera</taxon>
        <taxon>Yinpterochiroptera</taxon>
        <taxon>Pteropodoidea</taxon>
        <taxon>Pteropodidae</taxon>
        <taxon>Pteropodinae</taxon>
        <taxon>Pteropus</taxon>
    </lineage>
</organism>
<dbReference type="OrthoDB" id="1350766at2759"/>
<accession>A0A6P3RZI0</accession>
<proteinExistence type="predicted"/>
<dbReference type="KEGG" id="pvp:105310976"/>
<dbReference type="AlphaFoldDB" id="A0A6P3RZI0"/>
<dbReference type="SUPFAM" id="SSF47060">
    <property type="entry name" value="S15/NS1 RNA-binding domain"/>
    <property type="match status" value="2"/>
</dbReference>
<keyword evidence="2" id="KW-0547">Nucleotide-binding</keyword>
<dbReference type="PROSITE" id="PS51185">
    <property type="entry name" value="WHEP_TRS_2"/>
    <property type="match status" value="1"/>
</dbReference>
<protein>
    <submittedName>
        <fullName evidence="9">Bifunctional glutamate/proline--tRNA ligase-like</fullName>
    </submittedName>
</protein>
<name>A0A6P3RZI0_PTEVA</name>
<dbReference type="Proteomes" id="UP000515202">
    <property type="component" value="Unplaced"/>
</dbReference>
<evidence type="ECO:0000256" key="5">
    <source>
        <dbReference type="ARBA" id="ARBA00023146"/>
    </source>
</evidence>
<evidence type="ECO:0000256" key="1">
    <source>
        <dbReference type="ARBA" id="ARBA00022598"/>
    </source>
</evidence>
<keyword evidence="5" id="KW-0030">Aminoacyl-tRNA synthetase</keyword>
<dbReference type="Pfam" id="PF20974">
    <property type="entry name" value="tRNA-synt_1c_C2"/>
    <property type="match status" value="1"/>
</dbReference>
<feature type="domain" description="WHEP-TRS" evidence="7">
    <location>
        <begin position="95"/>
        <end position="151"/>
    </location>
</feature>
<reference evidence="9" key="1">
    <citation type="submission" date="2025-08" db="UniProtKB">
        <authorList>
            <consortium name="RefSeq"/>
        </authorList>
    </citation>
    <scope>IDENTIFICATION</scope>
    <source>
        <tissue evidence="9">Kidney</tissue>
    </source>
</reference>